<feature type="region of interest" description="Disordered" evidence="1">
    <location>
        <begin position="94"/>
        <end position="142"/>
    </location>
</feature>
<feature type="transmembrane region" description="Helical" evidence="2">
    <location>
        <begin position="17"/>
        <end position="35"/>
    </location>
</feature>
<sequence length="142" mass="15219">MPLAAPLQRLPQRPCRTLPHCCLLFVPSLIIFILVSQGQAWPYGKASKEGNGLQQKERSSVPGAALFITPRVPASPPGWSRKCPLCLPPSSLLPPNAPSSNRPRAPPVLRGPAPDAPGLARCKASRPILPRQNLHTAQFSGD</sequence>
<dbReference type="EMBL" id="JAROKS010000022">
    <property type="protein sequence ID" value="KAK1788892.1"/>
    <property type="molecule type" value="Genomic_DNA"/>
</dbReference>
<evidence type="ECO:0000256" key="1">
    <source>
        <dbReference type="SAM" id="MobiDB-lite"/>
    </source>
</evidence>
<protein>
    <submittedName>
        <fullName evidence="3">Uncharacterized protein</fullName>
    </submittedName>
</protein>
<feature type="compositionally biased region" description="Polar residues" evidence="1">
    <location>
        <begin position="133"/>
        <end position="142"/>
    </location>
</feature>
<organism evidence="3 4">
    <name type="scientific">Electrophorus voltai</name>
    <dbReference type="NCBI Taxonomy" id="2609070"/>
    <lineage>
        <taxon>Eukaryota</taxon>
        <taxon>Metazoa</taxon>
        <taxon>Chordata</taxon>
        <taxon>Craniata</taxon>
        <taxon>Vertebrata</taxon>
        <taxon>Euteleostomi</taxon>
        <taxon>Actinopterygii</taxon>
        <taxon>Neopterygii</taxon>
        <taxon>Teleostei</taxon>
        <taxon>Ostariophysi</taxon>
        <taxon>Gymnotiformes</taxon>
        <taxon>Gymnotoidei</taxon>
        <taxon>Gymnotidae</taxon>
        <taxon>Electrophorus</taxon>
    </lineage>
</organism>
<comment type="caution">
    <text evidence="3">The sequence shown here is derived from an EMBL/GenBank/DDBJ whole genome shotgun (WGS) entry which is preliminary data.</text>
</comment>
<gene>
    <name evidence="3" type="ORF">P4O66_015801</name>
</gene>
<keyword evidence="4" id="KW-1185">Reference proteome</keyword>
<keyword evidence="2" id="KW-0812">Transmembrane</keyword>
<reference evidence="3" key="1">
    <citation type="submission" date="2023-03" db="EMBL/GenBank/DDBJ databases">
        <title>Electrophorus voltai genome.</title>
        <authorList>
            <person name="Bian C."/>
        </authorList>
    </citation>
    <scope>NUCLEOTIDE SEQUENCE</scope>
    <source>
        <strain evidence="3">CB-2022</strain>
        <tissue evidence="3">Muscle</tissue>
    </source>
</reference>
<accession>A0AAD8YX27</accession>
<proteinExistence type="predicted"/>
<dbReference type="AlphaFoldDB" id="A0AAD8YX27"/>
<evidence type="ECO:0000313" key="3">
    <source>
        <dbReference type="EMBL" id="KAK1788892.1"/>
    </source>
</evidence>
<keyword evidence="2" id="KW-0472">Membrane</keyword>
<evidence type="ECO:0000256" key="2">
    <source>
        <dbReference type="SAM" id="Phobius"/>
    </source>
</evidence>
<name>A0AAD8YX27_9TELE</name>
<evidence type="ECO:0000313" key="4">
    <source>
        <dbReference type="Proteomes" id="UP001239994"/>
    </source>
</evidence>
<dbReference type="Proteomes" id="UP001239994">
    <property type="component" value="Unassembled WGS sequence"/>
</dbReference>
<keyword evidence="2" id="KW-1133">Transmembrane helix</keyword>